<sequence>MGDSLLDTVIKIYHIHLAAGRDSVVSVFKSRMNKLHTTRSWEFLGLNPLCGNNQGPVTSSAPDVIGGVIDGGSWPESESFSDTGSGAVPIKFKGECVAGENFTSDNCNRKVIGARFYFKGFEAGNGPLEDIGGSFFRSARDSGGHGSHTSSTIAGAIVPNGLSLNSLKMETSYGLIAGGDAAAPGVQAKTYY</sequence>
<protein>
    <submittedName>
        <fullName evidence="1">Uncharacterized protein</fullName>
    </submittedName>
</protein>
<reference evidence="1 2" key="1">
    <citation type="journal article" date="2024" name="Plant Biotechnol. J.">
        <title>Genome and CRISPR/Cas9 system of a widespread forest tree (Populus alba) in the world.</title>
        <authorList>
            <person name="Liu Y.J."/>
            <person name="Jiang P.F."/>
            <person name="Han X.M."/>
            <person name="Li X.Y."/>
            <person name="Wang H.M."/>
            <person name="Wang Y.J."/>
            <person name="Wang X.X."/>
            <person name="Zeng Q.Y."/>
        </authorList>
    </citation>
    <scope>NUCLEOTIDE SEQUENCE [LARGE SCALE GENOMIC DNA]</scope>
    <source>
        <strain evidence="2">cv. PAL-ZL1</strain>
    </source>
</reference>
<organism evidence="1 2">
    <name type="scientific">Populus alba</name>
    <name type="common">White poplar</name>
    <dbReference type="NCBI Taxonomy" id="43335"/>
    <lineage>
        <taxon>Eukaryota</taxon>
        <taxon>Viridiplantae</taxon>
        <taxon>Streptophyta</taxon>
        <taxon>Embryophyta</taxon>
        <taxon>Tracheophyta</taxon>
        <taxon>Spermatophyta</taxon>
        <taxon>Magnoliopsida</taxon>
        <taxon>eudicotyledons</taxon>
        <taxon>Gunneridae</taxon>
        <taxon>Pentapetalae</taxon>
        <taxon>rosids</taxon>
        <taxon>fabids</taxon>
        <taxon>Malpighiales</taxon>
        <taxon>Salicaceae</taxon>
        <taxon>Saliceae</taxon>
        <taxon>Populus</taxon>
    </lineage>
</organism>
<accession>A0ACC4CHP4</accession>
<dbReference type="Proteomes" id="UP000309997">
    <property type="component" value="Unassembled WGS sequence"/>
</dbReference>
<evidence type="ECO:0000313" key="1">
    <source>
        <dbReference type="EMBL" id="KAL3597584.1"/>
    </source>
</evidence>
<name>A0ACC4CHP4_POPAL</name>
<proteinExistence type="predicted"/>
<comment type="caution">
    <text evidence="1">The sequence shown here is derived from an EMBL/GenBank/DDBJ whole genome shotgun (WGS) entry which is preliminary data.</text>
</comment>
<gene>
    <name evidence="1" type="ORF">D5086_009221</name>
</gene>
<evidence type="ECO:0000313" key="2">
    <source>
        <dbReference type="Proteomes" id="UP000309997"/>
    </source>
</evidence>
<keyword evidence="2" id="KW-1185">Reference proteome</keyword>
<dbReference type="EMBL" id="RCHU02000004">
    <property type="protein sequence ID" value="KAL3597584.1"/>
    <property type="molecule type" value="Genomic_DNA"/>
</dbReference>